<evidence type="ECO:0000259" key="8">
    <source>
        <dbReference type="PROSITE" id="PS50279"/>
    </source>
</evidence>
<dbReference type="InterPro" id="IPR036880">
    <property type="entry name" value="Kunitz_BPTI_sf"/>
</dbReference>
<dbReference type="GO" id="GO:0004867">
    <property type="term" value="F:serine-type endopeptidase inhibitor activity"/>
    <property type="evidence" value="ECO:0007669"/>
    <property type="project" value="UniProtKB-KW"/>
</dbReference>
<dbReference type="PROSITE" id="PS50279">
    <property type="entry name" value="BPTI_KUNITZ_2"/>
    <property type="match status" value="1"/>
</dbReference>
<comment type="subcellular location">
    <subcellularLocation>
        <location evidence="1">Secreted</location>
    </subcellularLocation>
</comment>
<dbReference type="SUPFAM" id="SSF57362">
    <property type="entry name" value="BPTI-like"/>
    <property type="match status" value="1"/>
</dbReference>
<dbReference type="Pfam" id="PF00014">
    <property type="entry name" value="Kunitz_BPTI"/>
    <property type="match status" value="1"/>
</dbReference>
<dbReference type="AlphaFoldDB" id="A0AAV4VGI3"/>
<dbReference type="PANTHER" id="PTHR10083:SF374">
    <property type="entry name" value="BPTI_KUNITZ INHIBITOR DOMAIN-CONTAINING PROTEIN"/>
    <property type="match status" value="1"/>
</dbReference>
<dbReference type="Proteomes" id="UP001054945">
    <property type="component" value="Unassembled WGS sequence"/>
</dbReference>
<keyword evidence="3" id="KW-0646">Protease inhibitor</keyword>
<dbReference type="InterPro" id="IPR002223">
    <property type="entry name" value="Kunitz_BPTI"/>
</dbReference>
<evidence type="ECO:0000256" key="1">
    <source>
        <dbReference type="ARBA" id="ARBA00004613"/>
    </source>
</evidence>
<feature type="signal peptide" evidence="7">
    <location>
        <begin position="1"/>
        <end position="20"/>
    </location>
</feature>
<keyword evidence="10" id="KW-1185">Reference proteome</keyword>
<evidence type="ECO:0000256" key="2">
    <source>
        <dbReference type="ARBA" id="ARBA00022525"/>
    </source>
</evidence>
<accession>A0AAV4VGI3</accession>
<evidence type="ECO:0000313" key="10">
    <source>
        <dbReference type="Proteomes" id="UP001054945"/>
    </source>
</evidence>
<evidence type="ECO:0000256" key="4">
    <source>
        <dbReference type="ARBA" id="ARBA00022729"/>
    </source>
</evidence>
<sequence length="138" mass="15324">MKTLILFLCVVVLSATFVAAEDKEKNCVDPPKTGMCRAAIPSWNYDAKTGKCSKFTYGGCQGNGNRYSTEKEIGIPQRSRRCRLLHSAKLEIKIIRRLTFQIPGDKFRSQLCGPHRVSVLTLSAAMTMLGLLNQTLLS</sequence>
<dbReference type="FunFam" id="4.10.410.10:FF:000020">
    <property type="entry name" value="Collagen, type VI, alpha 3"/>
    <property type="match status" value="1"/>
</dbReference>
<feature type="chain" id="PRO_5043663335" description="BPTI/Kunitz inhibitor domain-containing protein" evidence="7">
    <location>
        <begin position="21"/>
        <end position="138"/>
    </location>
</feature>
<reference evidence="9 10" key="1">
    <citation type="submission" date="2021-06" db="EMBL/GenBank/DDBJ databases">
        <title>Caerostris extrusa draft genome.</title>
        <authorList>
            <person name="Kono N."/>
            <person name="Arakawa K."/>
        </authorList>
    </citation>
    <scope>NUCLEOTIDE SEQUENCE [LARGE SCALE GENOMIC DNA]</scope>
</reference>
<comment type="caution">
    <text evidence="9">The sequence shown here is derived from an EMBL/GenBank/DDBJ whole genome shotgun (WGS) entry which is preliminary data.</text>
</comment>
<dbReference type="PANTHER" id="PTHR10083">
    <property type="entry name" value="KUNITZ-TYPE PROTEASE INHIBITOR-RELATED"/>
    <property type="match status" value="1"/>
</dbReference>
<name>A0AAV4VGI3_CAEEX</name>
<protein>
    <recommendedName>
        <fullName evidence="8">BPTI/Kunitz inhibitor domain-containing protein</fullName>
    </recommendedName>
</protein>
<dbReference type="GO" id="GO:0005615">
    <property type="term" value="C:extracellular space"/>
    <property type="evidence" value="ECO:0007669"/>
    <property type="project" value="TreeGrafter"/>
</dbReference>
<keyword evidence="5" id="KW-0722">Serine protease inhibitor</keyword>
<keyword evidence="4 7" id="KW-0732">Signal</keyword>
<proteinExistence type="predicted"/>
<keyword evidence="6" id="KW-1015">Disulfide bond</keyword>
<dbReference type="EMBL" id="BPLR01014507">
    <property type="protein sequence ID" value="GIY69236.1"/>
    <property type="molecule type" value="Genomic_DNA"/>
</dbReference>
<dbReference type="SMART" id="SM00131">
    <property type="entry name" value="KU"/>
    <property type="match status" value="1"/>
</dbReference>
<organism evidence="9 10">
    <name type="scientific">Caerostris extrusa</name>
    <name type="common">Bark spider</name>
    <name type="synonym">Caerostris bankana</name>
    <dbReference type="NCBI Taxonomy" id="172846"/>
    <lineage>
        <taxon>Eukaryota</taxon>
        <taxon>Metazoa</taxon>
        <taxon>Ecdysozoa</taxon>
        <taxon>Arthropoda</taxon>
        <taxon>Chelicerata</taxon>
        <taxon>Arachnida</taxon>
        <taxon>Araneae</taxon>
        <taxon>Araneomorphae</taxon>
        <taxon>Entelegynae</taxon>
        <taxon>Araneoidea</taxon>
        <taxon>Araneidae</taxon>
        <taxon>Caerostris</taxon>
    </lineage>
</organism>
<evidence type="ECO:0000256" key="3">
    <source>
        <dbReference type="ARBA" id="ARBA00022690"/>
    </source>
</evidence>
<evidence type="ECO:0000256" key="7">
    <source>
        <dbReference type="SAM" id="SignalP"/>
    </source>
</evidence>
<dbReference type="Gene3D" id="4.10.410.10">
    <property type="entry name" value="Pancreatic trypsin inhibitor Kunitz domain"/>
    <property type="match status" value="1"/>
</dbReference>
<gene>
    <name evidence="9" type="ORF">CEXT_261851</name>
</gene>
<evidence type="ECO:0000313" key="9">
    <source>
        <dbReference type="EMBL" id="GIY69236.1"/>
    </source>
</evidence>
<evidence type="ECO:0000256" key="6">
    <source>
        <dbReference type="ARBA" id="ARBA00023157"/>
    </source>
</evidence>
<evidence type="ECO:0000256" key="5">
    <source>
        <dbReference type="ARBA" id="ARBA00022900"/>
    </source>
</evidence>
<dbReference type="InterPro" id="IPR050098">
    <property type="entry name" value="TFPI/VKTCI-like"/>
</dbReference>
<dbReference type="CDD" id="cd00109">
    <property type="entry name" value="Kunitz-type"/>
    <property type="match status" value="1"/>
</dbReference>
<feature type="domain" description="BPTI/Kunitz inhibitor" evidence="8">
    <location>
        <begin position="27"/>
        <end position="72"/>
    </location>
</feature>
<keyword evidence="2" id="KW-0964">Secreted</keyword>